<dbReference type="CDD" id="cd09868">
    <property type="entry name" value="PIN_XPG_RAD2"/>
    <property type="match status" value="2"/>
</dbReference>
<dbReference type="InterPro" id="IPR001661">
    <property type="entry name" value="Glyco_hydro_37"/>
</dbReference>
<keyword evidence="4" id="KW-0326">Glycosidase</keyword>
<dbReference type="GeneID" id="9817593"/>
<evidence type="ECO:0000313" key="9">
    <source>
        <dbReference type="Proteomes" id="UP000483820"/>
    </source>
</evidence>
<dbReference type="PANTHER" id="PTHR23403:SF12">
    <property type="entry name" value="TREHALASE"/>
    <property type="match status" value="1"/>
</dbReference>
<evidence type="ECO:0000259" key="7">
    <source>
        <dbReference type="SMART" id="SM00485"/>
    </source>
</evidence>
<dbReference type="InterPro" id="IPR006086">
    <property type="entry name" value="XPG-I_dom"/>
</dbReference>
<dbReference type="SMART" id="SM00279">
    <property type="entry name" value="HhH2"/>
    <property type="match status" value="1"/>
</dbReference>
<dbReference type="Gene3D" id="3.40.50.1010">
    <property type="entry name" value="5'-nuclease"/>
    <property type="match status" value="2"/>
</dbReference>
<dbReference type="KEGG" id="crq:GCK72_002893"/>
<sequence length="1397" mass="162483">MLYTVINLLAQIYCNGPILQTVQDSHMFPDSKHFVDMSLKYDPITTLRHFDELGDRTSDMIILREFVTSHFNPPGSELVEWFPDDWVDFPSNFLNIHDYHHRRWALHLHRIWKDLCRKVRDDVKHRQDHYSLLYVPHPFIIPGGRFLEFYYWDTFWILKGLLFSEMYETARGVIKNLGYMVDNHGFVPNGGRVYYLTRSQPPLLTPMVYEYYMSTGDLDFVMEILPTLDKEYEFWIKNRQEWFTDKDGVKQFPYYQYKAQLKVPRPESYREDSELAEHLQTDAEKIRMWSEIASAAETGWDFSTRWFSQNGDNLHRMDSIRTWSIVPADLNAFMCANARILASLYEIAGNFKKVKVFEQRYTWAKKEMRELHWNETDGIWYDYDIELKTHSNQYYVSNAVPLYAKCYDEDDEVPHRVHDYLERQGVLKFKKGLPTSLAMSSSQQWDKENAWPPMIHMVIEGFRTTGDLKLMKVAEKMATSWLTGTYQSFIRTHAMFEKYNVTPHTEETSGGGGGEYEVQTGFGWTNGVILDLLDKYGDQFASSSAPSSKFTFSLSNITFVAVMGITGLWKIIEPTATEIPLECLEGKKLAIDVSIWIYQAQLSYPSDQPFPHLRLLVNRLSKLLFYKIRPVFVFDGPQVPALKRQVLEARRQKKQDDDDILKNPKKMGKLKEIAGGKLDNEALEKAIKEVISPSKKVILNDVYKDIPSTSTDLNRPETHQNDQLVYGDIDEDSDEDSDVIIDEPEVEKEEILKEEIKPFSSRKVEIRSLVEKREVMRNSRLRPDMIPQDSKSFSNFQMQRLLQRGRLNAQIEQLAKSTTTTPGVYSSDKINVTGPDGTSHVLKYAHSDEIQEVRPELTREFDNLYQAPPLEMTLDFFNVEYGGKKLSREVTPDDVREEIVERIEERLIDKEERGYQSKSGMLEAIARKRVRQHYGTETVEDKEEERRRRRIEEEEDELIEVSDDEMDLQKMLLESASKNLDEKMSSLKKHQDEIEEDWDPQRNDVPSTSTATQNLNLNDDYIHLNYDDDNEKTPELYRDLQEFLTNAGIPWIEAPGEAEAQCVELERLGLVDGVVSDDSDVWAFGVKHVYRHMFAKNRRVQRYGEKTAANRENCRLFCLQREDFISIALLSGGDYSSGLVKVGAIGALELVSEFVECRTDQLENLELVEKRILKLLEKVGHLFLTSPDEKRSVSRKAMILRRHVIEANEKDLIENVCSNHDAVHAYLHPLVDGSSEKFRWRQMNIPLIRQILHQRLQWPDRSQHHEEQNSFDAFGKWNTFLQAGGRSQMRLDRFFAQKLDSSLELKWSKKVVDALETIRKRAIGVVEEKKEEKEIEVVEVKKRKKEKVIAAEPKVTRGRGRGRGRGGRGRGGAKTTKVQKDLNLSEESSSNDSFDEF</sequence>
<protein>
    <recommendedName>
        <fullName evidence="3 4">Trehalase</fullName>
        <ecNumber evidence="2 4">3.2.1.28</ecNumber>
    </recommendedName>
    <alternativeName>
        <fullName evidence="4">Alpha-trehalose glucohydrolase</fullName>
    </alternativeName>
</protein>
<dbReference type="RefSeq" id="XP_053592322.1">
    <property type="nucleotide sequence ID" value="XM_053723677.1"/>
</dbReference>
<dbReference type="Gene3D" id="1.10.150.20">
    <property type="entry name" value="5' to 3' exonuclease, C-terminal subdomain"/>
    <property type="match status" value="1"/>
</dbReference>
<feature type="compositionally biased region" description="Basic residues" evidence="5">
    <location>
        <begin position="1356"/>
        <end position="1368"/>
    </location>
</feature>
<dbReference type="InterPro" id="IPR008918">
    <property type="entry name" value="HhH2"/>
</dbReference>
<dbReference type="CDD" id="cd09900">
    <property type="entry name" value="H3TH_XPG-like"/>
    <property type="match status" value="1"/>
</dbReference>
<dbReference type="SUPFAM" id="SSF48208">
    <property type="entry name" value="Six-hairpin glycosidases"/>
    <property type="match status" value="1"/>
</dbReference>
<feature type="compositionally biased region" description="Low complexity" evidence="5">
    <location>
        <begin position="1381"/>
        <end position="1397"/>
    </location>
</feature>
<dbReference type="Proteomes" id="UP000483820">
    <property type="component" value="Chromosome I"/>
</dbReference>
<reference evidence="8 9" key="1">
    <citation type="submission" date="2019-12" db="EMBL/GenBank/DDBJ databases">
        <title>Chromosome-level assembly of the Caenorhabditis remanei genome.</title>
        <authorList>
            <person name="Teterina A.A."/>
            <person name="Willis J.H."/>
            <person name="Phillips P.C."/>
        </authorList>
    </citation>
    <scope>NUCLEOTIDE SEQUENCE [LARGE SCALE GENOMIC DNA]</scope>
    <source>
        <strain evidence="8 9">PX506</strain>
        <tissue evidence="8">Whole organism</tissue>
    </source>
</reference>
<dbReference type="Pfam" id="PF01204">
    <property type="entry name" value="Trehalase"/>
    <property type="match status" value="1"/>
</dbReference>
<dbReference type="CTD" id="9817593"/>
<dbReference type="SUPFAM" id="SSF88723">
    <property type="entry name" value="PIN domain-like"/>
    <property type="match status" value="1"/>
</dbReference>
<dbReference type="GO" id="GO:0005993">
    <property type="term" value="P:trehalose catabolic process"/>
    <property type="evidence" value="ECO:0007669"/>
    <property type="project" value="TreeGrafter"/>
</dbReference>
<dbReference type="SUPFAM" id="SSF47807">
    <property type="entry name" value="5' to 3' exonuclease, C-terminal subdomain"/>
    <property type="match status" value="1"/>
</dbReference>
<feature type="compositionally biased region" description="Polar residues" evidence="5">
    <location>
        <begin position="1004"/>
        <end position="1013"/>
    </location>
</feature>
<dbReference type="Pfam" id="PF00867">
    <property type="entry name" value="XPG_I"/>
    <property type="match status" value="1"/>
</dbReference>
<organism evidence="8 9">
    <name type="scientific">Caenorhabditis remanei</name>
    <name type="common">Caenorhabditis vulgaris</name>
    <dbReference type="NCBI Taxonomy" id="31234"/>
    <lineage>
        <taxon>Eukaryota</taxon>
        <taxon>Metazoa</taxon>
        <taxon>Ecdysozoa</taxon>
        <taxon>Nematoda</taxon>
        <taxon>Chromadorea</taxon>
        <taxon>Rhabditida</taxon>
        <taxon>Rhabditina</taxon>
        <taxon>Rhabditomorpha</taxon>
        <taxon>Rhabditoidea</taxon>
        <taxon>Rhabditidae</taxon>
        <taxon>Peloderinae</taxon>
        <taxon>Caenorhabditis</taxon>
    </lineage>
</organism>
<gene>
    <name evidence="8" type="ORF">GCK72_002893</name>
</gene>
<dbReference type="SMART" id="SM00484">
    <property type="entry name" value="XPGI"/>
    <property type="match status" value="1"/>
</dbReference>
<feature type="domain" description="XPG N-terminal" evidence="7">
    <location>
        <begin position="563"/>
        <end position="657"/>
    </location>
</feature>
<evidence type="ECO:0000256" key="1">
    <source>
        <dbReference type="ARBA" id="ARBA00005615"/>
    </source>
</evidence>
<evidence type="ECO:0000313" key="8">
    <source>
        <dbReference type="EMBL" id="KAF1771068.1"/>
    </source>
</evidence>
<comment type="similarity">
    <text evidence="1 4">Belongs to the glycosyl hydrolase 37 family.</text>
</comment>
<dbReference type="InterPro" id="IPR036279">
    <property type="entry name" value="5-3_exonuclease_C_sf"/>
</dbReference>
<accession>A0A6A5HT13</accession>
<dbReference type="PANTHER" id="PTHR23403">
    <property type="entry name" value="TREHALASE"/>
    <property type="match status" value="1"/>
</dbReference>
<dbReference type="InterPro" id="IPR029060">
    <property type="entry name" value="PIN-like_dom_sf"/>
</dbReference>
<dbReference type="Pfam" id="PF00752">
    <property type="entry name" value="XPG_N"/>
    <property type="match status" value="1"/>
</dbReference>
<feature type="region of interest" description="Disordered" evidence="5">
    <location>
        <begin position="1350"/>
        <end position="1397"/>
    </location>
</feature>
<comment type="catalytic activity">
    <reaction evidence="4">
        <text>alpha,alpha-trehalose + H2O = alpha-D-glucose + beta-D-glucose</text>
        <dbReference type="Rhea" id="RHEA:32675"/>
        <dbReference type="ChEBI" id="CHEBI:15377"/>
        <dbReference type="ChEBI" id="CHEBI:15903"/>
        <dbReference type="ChEBI" id="CHEBI:16551"/>
        <dbReference type="ChEBI" id="CHEBI:17925"/>
        <dbReference type="EC" id="3.2.1.28"/>
    </reaction>
</comment>
<dbReference type="PRINTS" id="PR00744">
    <property type="entry name" value="GLHYDRLASE37"/>
</dbReference>
<dbReference type="InterPro" id="IPR008928">
    <property type="entry name" value="6-hairpin_glycosidase_sf"/>
</dbReference>
<evidence type="ECO:0000256" key="3">
    <source>
        <dbReference type="ARBA" id="ARBA00019905"/>
    </source>
</evidence>
<feature type="domain" description="XPG-I" evidence="6">
    <location>
        <begin position="1045"/>
        <end position="1119"/>
    </location>
</feature>
<evidence type="ECO:0000256" key="4">
    <source>
        <dbReference type="RuleBase" id="RU361180"/>
    </source>
</evidence>
<evidence type="ECO:0000256" key="2">
    <source>
        <dbReference type="ARBA" id="ARBA00012757"/>
    </source>
</evidence>
<dbReference type="SMART" id="SM00485">
    <property type="entry name" value="XPGN"/>
    <property type="match status" value="1"/>
</dbReference>
<dbReference type="GO" id="GO:0003677">
    <property type="term" value="F:DNA binding"/>
    <property type="evidence" value="ECO:0007669"/>
    <property type="project" value="InterPro"/>
</dbReference>
<name>A0A6A5HT13_CAERE</name>
<dbReference type="Gene3D" id="1.50.10.10">
    <property type="match status" value="1"/>
</dbReference>
<dbReference type="GO" id="GO:0004518">
    <property type="term" value="F:nuclease activity"/>
    <property type="evidence" value="ECO:0007669"/>
    <property type="project" value="InterPro"/>
</dbReference>
<feature type="region of interest" description="Disordered" evidence="5">
    <location>
        <begin position="993"/>
        <end position="1013"/>
    </location>
</feature>
<evidence type="ECO:0000259" key="6">
    <source>
        <dbReference type="SMART" id="SM00484"/>
    </source>
</evidence>
<keyword evidence="4" id="KW-0378">Hydrolase</keyword>
<dbReference type="GO" id="GO:0004555">
    <property type="term" value="F:alpha,alpha-trehalase activity"/>
    <property type="evidence" value="ECO:0007669"/>
    <property type="project" value="UniProtKB-EC"/>
</dbReference>
<dbReference type="EC" id="3.2.1.28" evidence="2 4"/>
<dbReference type="InterPro" id="IPR006085">
    <property type="entry name" value="XPG_DNA_repair_N"/>
</dbReference>
<dbReference type="EMBL" id="WUAV01000001">
    <property type="protein sequence ID" value="KAF1771068.1"/>
    <property type="molecule type" value="Genomic_DNA"/>
</dbReference>
<comment type="caution">
    <text evidence="8">The sequence shown here is derived from an EMBL/GenBank/DDBJ whole genome shotgun (WGS) entry which is preliminary data.</text>
</comment>
<evidence type="ECO:0000256" key="5">
    <source>
        <dbReference type="SAM" id="MobiDB-lite"/>
    </source>
</evidence>
<proteinExistence type="inferred from homology"/>
<dbReference type="InterPro" id="IPR012341">
    <property type="entry name" value="6hp_glycosidase-like_sf"/>
</dbReference>
<feature type="region of interest" description="Disordered" evidence="5">
    <location>
        <begin position="935"/>
        <end position="954"/>
    </location>
</feature>